<keyword evidence="1" id="KW-0812">Transmembrane</keyword>
<evidence type="ECO:0000256" key="1">
    <source>
        <dbReference type="SAM" id="Phobius"/>
    </source>
</evidence>
<dbReference type="AlphaFoldDB" id="A0A8J2NTR5"/>
<gene>
    <name evidence="2" type="ORF">AFUS01_LOCUS10053</name>
</gene>
<evidence type="ECO:0000313" key="3">
    <source>
        <dbReference type="Proteomes" id="UP000708208"/>
    </source>
</evidence>
<reference evidence="2" key="1">
    <citation type="submission" date="2021-06" db="EMBL/GenBank/DDBJ databases">
        <authorList>
            <person name="Hodson N. C."/>
            <person name="Mongue J. A."/>
            <person name="Jaron S. K."/>
        </authorList>
    </citation>
    <scope>NUCLEOTIDE SEQUENCE</scope>
</reference>
<name>A0A8J2NTR5_9HEXA</name>
<protein>
    <submittedName>
        <fullName evidence="2">Uncharacterized protein</fullName>
    </submittedName>
</protein>
<feature type="transmembrane region" description="Helical" evidence="1">
    <location>
        <begin position="15"/>
        <end position="34"/>
    </location>
</feature>
<comment type="caution">
    <text evidence="2">The sequence shown here is derived from an EMBL/GenBank/DDBJ whole genome shotgun (WGS) entry which is preliminary data.</text>
</comment>
<evidence type="ECO:0000313" key="2">
    <source>
        <dbReference type="EMBL" id="CAG7720798.1"/>
    </source>
</evidence>
<dbReference type="EMBL" id="CAJVCH010073799">
    <property type="protein sequence ID" value="CAG7720798.1"/>
    <property type="molecule type" value="Genomic_DNA"/>
</dbReference>
<feature type="non-terminal residue" evidence="2">
    <location>
        <position position="46"/>
    </location>
</feature>
<accession>A0A8J2NTR5</accession>
<sequence length="46" mass="5294">NSVLIGKEKSNLKVYWYWVSFNPFLPLVTCLLKFELGLVPEPALKV</sequence>
<keyword evidence="3" id="KW-1185">Reference proteome</keyword>
<proteinExistence type="predicted"/>
<dbReference type="OrthoDB" id="6428749at2759"/>
<dbReference type="Proteomes" id="UP000708208">
    <property type="component" value="Unassembled WGS sequence"/>
</dbReference>
<organism evidence="2 3">
    <name type="scientific">Allacma fusca</name>
    <dbReference type="NCBI Taxonomy" id="39272"/>
    <lineage>
        <taxon>Eukaryota</taxon>
        <taxon>Metazoa</taxon>
        <taxon>Ecdysozoa</taxon>
        <taxon>Arthropoda</taxon>
        <taxon>Hexapoda</taxon>
        <taxon>Collembola</taxon>
        <taxon>Symphypleona</taxon>
        <taxon>Sminthuridae</taxon>
        <taxon>Allacma</taxon>
    </lineage>
</organism>
<feature type="non-terminal residue" evidence="2">
    <location>
        <position position="1"/>
    </location>
</feature>
<keyword evidence="1" id="KW-1133">Transmembrane helix</keyword>
<keyword evidence="1" id="KW-0472">Membrane</keyword>